<dbReference type="AlphaFoldDB" id="A0A5S4UXC9"/>
<dbReference type="Proteomes" id="UP000325243">
    <property type="component" value="Unassembled WGS sequence"/>
</dbReference>
<evidence type="ECO:0000313" key="4">
    <source>
        <dbReference type="Proteomes" id="UP000325243"/>
    </source>
</evidence>
<gene>
    <name evidence="3" type="ORF">FYC51_14445</name>
</gene>
<keyword evidence="4" id="KW-1185">Reference proteome</keyword>
<proteinExistence type="predicted"/>
<protein>
    <submittedName>
        <fullName evidence="3">Helix-turn-helix domain-containing protein</fullName>
    </submittedName>
</protein>
<sequence length="147" mass="16374">MYARYHDVRVLCIFHGSTVKLRALRASLCDHVEMAEAMSIPEYSATELVALRVNHLLFLNRMSQRELAMRLGTKPTTVNSKMNRSNRWNLDEILHLAEIFGVSTDYLLGRAPIESAVPVNTKRPASEETGRSDLVAGAGFEPTTSGL</sequence>
<dbReference type="InterPro" id="IPR013975">
    <property type="entry name" value="Tscrpt_reg_BetR_N"/>
</dbReference>
<dbReference type="SUPFAM" id="SSF47413">
    <property type="entry name" value="lambda repressor-like DNA-binding domains"/>
    <property type="match status" value="1"/>
</dbReference>
<evidence type="ECO:0000256" key="1">
    <source>
        <dbReference type="SAM" id="MobiDB-lite"/>
    </source>
</evidence>
<dbReference type="CDD" id="cd00093">
    <property type="entry name" value="HTH_XRE"/>
    <property type="match status" value="1"/>
</dbReference>
<dbReference type="RefSeq" id="WP_148735335.1">
    <property type="nucleotide sequence ID" value="NZ_VSSB01000002.1"/>
</dbReference>
<dbReference type="InterPro" id="IPR010982">
    <property type="entry name" value="Lambda_DNA-bd_dom_sf"/>
</dbReference>
<dbReference type="Gene3D" id="1.10.260.40">
    <property type="entry name" value="lambda repressor-like DNA-binding domains"/>
    <property type="match status" value="1"/>
</dbReference>
<dbReference type="GO" id="GO:0003677">
    <property type="term" value="F:DNA binding"/>
    <property type="evidence" value="ECO:0007669"/>
    <property type="project" value="InterPro"/>
</dbReference>
<feature type="domain" description="HTH cro/C1-type" evidence="2">
    <location>
        <begin position="62"/>
        <end position="107"/>
    </location>
</feature>
<accession>A0A5S4UXC9</accession>
<comment type="caution">
    <text evidence="3">The sequence shown here is derived from an EMBL/GenBank/DDBJ whole genome shotgun (WGS) entry which is preliminary data.</text>
</comment>
<organism evidence="3 4">
    <name type="scientific">Agromyces mariniharenae</name>
    <dbReference type="NCBI Taxonomy" id="2604423"/>
    <lineage>
        <taxon>Bacteria</taxon>
        <taxon>Bacillati</taxon>
        <taxon>Actinomycetota</taxon>
        <taxon>Actinomycetes</taxon>
        <taxon>Micrococcales</taxon>
        <taxon>Microbacteriaceae</taxon>
        <taxon>Agromyces</taxon>
    </lineage>
</organism>
<reference evidence="3 4" key="1">
    <citation type="submission" date="2019-08" db="EMBL/GenBank/DDBJ databases">
        <authorList>
            <person name="Hu J."/>
        </authorList>
    </citation>
    <scope>NUCLEOTIDE SEQUENCE [LARGE SCALE GENOMIC DNA]</scope>
    <source>
        <strain evidence="3 4">NEAU-184</strain>
    </source>
</reference>
<dbReference type="InterPro" id="IPR001387">
    <property type="entry name" value="Cro/C1-type_HTH"/>
</dbReference>
<name>A0A5S4UXC9_9MICO</name>
<dbReference type="EMBL" id="VSSB01000002">
    <property type="protein sequence ID" value="TYL51226.1"/>
    <property type="molecule type" value="Genomic_DNA"/>
</dbReference>
<dbReference type="Pfam" id="PF08667">
    <property type="entry name" value="BetR"/>
    <property type="match status" value="1"/>
</dbReference>
<feature type="region of interest" description="Disordered" evidence="1">
    <location>
        <begin position="119"/>
        <end position="147"/>
    </location>
</feature>
<evidence type="ECO:0000313" key="3">
    <source>
        <dbReference type="EMBL" id="TYL51226.1"/>
    </source>
</evidence>
<dbReference type="PROSITE" id="PS50943">
    <property type="entry name" value="HTH_CROC1"/>
    <property type="match status" value="1"/>
</dbReference>
<evidence type="ECO:0000259" key="2">
    <source>
        <dbReference type="PROSITE" id="PS50943"/>
    </source>
</evidence>